<dbReference type="Proteomes" id="UP000308760">
    <property type="component" value="Unassembled WGS sequence"/>
</dbReference>
<evidence type="ECO:0008006" key="5">
    <source>
        <dbReference type="Google" id="ProtNLM"/>
    </source>
</evidence>
<evidence type="ECO:0000256" key="2">
    <source>
        <dbReference type="SAM" id="Phobius"/>
    </source>
</evidence>
<organism evidence="3 4">
    <name type="scientific">Glycomyces buryatensis</name>
    <dbReference type="NCBI Taxonomy" id="2570927"/>
    <lineage>
        <taxon>Bacteria</taxon>
        <taxon>Bacillati</taxon>
        <taxon>Actinomycetota</taxon>
        <taxon>Actinomycetes</taxon>
        <taxon>Glycomycetales</taxon>
        <taxon>Glycomycetaceae</taxon>
        <taxon>Glycomyces</taxon>
    </lineage>
</organism>
<accession>A0A4S8QQT3</accession>
<feature type="compositionally biased region" description="Pro residues" evidence="1">
    <location>
        <begin position="11"/>
        <end position="31"/>
    </location>
</feature>
<keyword evidence="2" id="KW-1133">Transmembrane helix</keyword>
<comment type="caution">
    <text evidence="3">The sequence shown here is derived from an EMBL/GenBank/DDBJ whole genome shotgun (WGS) entry which is preliminary data.</text>
</comment>
<keyword evidence="2" id="KW-0812">Transmembrane</keyword>
<feature type="transmembrane region" description="Helical" evidence="2">
    <location>
        <begin position="85"/>
        <end position="108"/>
    </location>
</feature>
<feature type="transmembrane region" description="Helical" evidence="2">
    <location>
        <begin position="155"/>
        <end position="176"/>
    </location>
</feature>
<proteinExistence type="predicted"/>
<dbReference type="EMBL" id="STGY01000007">
    <property type="protein sequence ID" value="THV43084.1"/>
    <property type="molecule type" value="Genomic_DNA"/>
</dbReference>
<feature type="transmembrane region" description="Helical" evidence="2">
    <location>
        <begin position="114"/>
        <end position="135"/>
    </location>
</feature>
<name>A0A4S8QQT3_9ACTN</name>
<reference evidence="4" key="1">
    <citation type="submission" date="2019-04" db="EMBL/GenBank/DDBJ databases">
        <title>Nocardioides xinjiangensis sp. nov.</title>
        <authorList>
            <person name="Liu S."/>
        </authorList>
    </citation>
    <scope>NUCLEOTIDE SEQUENCE [LARGE SCALE GENOMIC DNA]</scope>
    <source>
        <strain evidence="4">18</strain>
    </source>
</reference>
<evidence type="ECO:0000313" key="3">
    <source>
        <dbReference type="EMBL" id="THV43084.1"/>
    </source>
</evidence>
<evidence type="ECO:0000313" key="4">
    <source>
        <dbReference type="Proteomes" id="UP000308760"/>
    </source>
</evidence>
<keyword evidence="2" id="KW-0472">Membrane</keyword>
<dbReference type="RefSeq" id="WP_136532925.1">
    <property type="nucleotide sequence ID" value="NZ_STGY01000007.1"/>
</dbReference>
<dbReference type="AlphaFoldDB" id="A0A4S8QQT3"/>
<gene>
    <name evidence="3" type="ORF">FAB82_02280</name>
</gene>
<sequence length="177" mass="18384">MTDQDPYRPQMQPPPPAPQPAYGAPQPPQYPQPMYQQMNAQANMQYPAPYGFQPQWLGMAVPAPVMVDGFMLLHPRLKPIPSGPAIGSLPAGIAGILGALPGLISAAFNPWAGLTFFMFAALFGLGAVLLATYGLRRIKIASGGISGRGIAITGLILGLVALGLAVLTGVIALAVAL</sequence>
<reference evidence="3 4" key="2">
    <citation type="submission" date="2019-05" db="EMBL/GenBank/DDBJ databases">
        <title>Glycomyces buryatensis sp. nov.</title>
        <authorList>
            <person name="Nikitina E."/>
        </authorList>
    </citation>
    <scope>NUCLEOTIDE SEQUENCE [LARGE SCALE GENOMIC DNA]</scope>
    <source>
        <strain evidence="3 4">18</strain>
    </source>
</reference>
<feature type="region of interest" description="Disordered" evidence="1">
    <location>
        <begin position="1"/>
        <end position="33"/>
    </location>
</feature>
<keyword evidence="4" id="KW-1185">Reference proteome</keyword>
<evidence type="ECO:0000256" key="1">
    <source>
        <dbReference type="SAM" id="MobiDB-lite"/>
    </source>
</evidence>
<protein>
    <recommendedName>
        <fullName evidence="5">DUF4190 domain-containing protein</fullName>
    </recommendedName>
</protein>